<feature type="signal peptide" evidence="3">
    <location>
        <begin position="1"/>
        <end position="21"/>
    </location>
</feature>
<keyword evidence="3" id="KW-0732">Signal</keyword>
<name>A0AAD1VNY4_PELCU</name>
<dbReference type="GO" id="GO:0008009">
    <property type="term" value="F:chemokine activity"/>
    <property type="evidence" value="ECO:0007669"/>
    <property type="project" value="InterPro"/>
</dbReference>
<feature type="domain" description="Chemokine interleukin-8-like" evidence="4">
    <location>
        <begin position="34"/>
        <end position="90"/>
    </location>
</feature>
<keyword evidence="6" id="KW-1185">Reference proteome</keyword>
<reference evidence="5" key="1">
    <citation type="submission" date="2022-03" db="EMBL/GenBank/DDBJ databases">
        <authorList>
            <person name="Alioto T."/>
            <person name="Alioto T."/>
            <person name="Gomez Garrido J."/>
        </authorList>
    </citation>
    <scope>NUCLEOTIDE SEQUENCE</scope>
</reference>
<accession>A0AAD1VNY4</accession>
<dbReference type="GO" id="GO:0006955">
    <property type="term" value="P:immune response"/>
    <property type="evidence" value="ECO:0007669"/>
    <property type="project" value="InterPro"/>
</dbReference>
<evidence type="ECO:0000256" key="3">
    <source>
        <dbReference type="SAM" id="SignalP"/>
    </source>
</evidence>
<proteinExistence type="predicted"/>
<dbReference type="Proteomes" id="UP001295444">
    <property type="component" value="Chromosome 02"/>
</dbReference>
<feature type="region of interest" description="Disordered" evidence="2">
    <location>
        <begin position="93"/>
        <end position="115"/>
    </location>
</feature>
<dbReference type="Pfam" id="PF00048">
    <property type="entry name" value="IL8"/>
    <property type="match status" value="1"/>
</dbReference>
<dbReference type="SMART" id="SM00199">
    <property type="entry name" value="SCY"/>
    <property type="match status" value="1"/>
</dbReference>
<dbReference type="GO" id="GO:0005615">
    <property type="term" value="C:extracellular space"/>
    <property type="evidence" value="ECO:0007669"/>
    <property type="project" value="UniProtKB-KW"/>
</dbReference>
<dbReference type="InterPro" id="IPR036048">
    <property type="entry name" value="Interleukin_8-like_sf"/>
</dbReference>
<dbReference type="InterPro" id="IPR001811">
    <property type="entry name" value="Chemokine_IL8-like_dom"/>
</dbReference>
<keyword evidence="1" id="KW-0202">Cytokine</keyword>
<organism evidence="5 6">
    <name type="scientific">Pelobates cultripes</name>
    <name type="common">Western spadefoot toad</name>
    <dbReference type="NCBI Taxonomy" id="61616"/>
    <lineage>
        <taxon>Eukaryota</taxon>
        <taxon>Metazoa</taxon>
        <taxon>Chordata</taxon>
        <taxon>Craniata</taxon>
        <taxon>Vertebrata</taxon>
        <taxon>Euteleostomi</taxon>
        <taxon>Amphibia</taxon>
        <taxon>Batrachia</taxon>
        <taxon>Anura</taxon>
        <taxon>Pelobatoidea</taxon>
        <taxon>Pelobatidae</taxon>
        <taxon>Pelobates</taxon>
    </lineage>
</organism>
<dbReference type="InterPro" id="IPR039809">
    <property type="entry name" value="Chemokine_b/g/d"/>
</dbReference>
<feature type="compositionally biased region" description="Basic residues" evidence="2">
    <location>
        <begin position="106"/>
        <end position="115"/>
    </location>
</feature>
<evidence type="ECO:0000256" key="1">
    <source>
        <dbReference type="ARBA" id="ARBA00022514"/>
    </source>
</evidence>
<dbReference type="EMBL" id="OW240913">
    <property type="protein sequence ID" value="CAH2246344.1"/>
    <property type="molecule type" value="Genomic_DNA"/>
</dbReference>
<feature type="compositionally biased region" description="Basic and acidic residues" evidence="2">
    <location>
        <begin position="93"/>
        <end position="105"/>
    </location>
</feature>
<feature type="chain" id="PRO_5041912870" evidence="3">
    <location>
        <begin position="22"/>
        <end position="115"/>
    </location>
</feature>
<sequence length="115" mass="13232">MMHHSLIAILSCLGIILLVTAWEVSAYRGQLLESKQCTKVKPARRLPDKQIKEYFRQITPIKAILFTTFKNITICADPNQKWVKKAIETLDKKAEPQTAKKVETGKKKRKNKPQK</sequence>
<evidence type="ECO:0000256" key="2">
    <source>
        <dbReference type="SAM" id="MobiDB-lite"/>
    </source>
</evidence>
<dbReference type="PANTHER" id="PTHR12015">
    <property type="entry name" value="SMALL INDUCIBLE CYTOKINE A"/>
    <property type="match status" value="1"/>
</dbReference>
<dbReference type="SUPFAM" id="SSF54117">
    <property type="entry name" value="Interleukin 8-like chemokines"/>
    <property type="match status" value="1"/>
</dbReference>
<evidence type="ECO:0000313" key="6">
    <source>
        <dbReference type="Proteomes" id="UP001295444"/>
    </source>
</evidence>
<protein>
    <submittedName>
        <fullName evidence="5">Chemokine XCL1</fullName>
    </submittedName>
</protein>
<evidence type="ECO:0000313" key="5">
    <source>
        <dbReference type="EMBL" id="CAH2246344.1"/>
    </source>
</evidence>
<dbReference type="Gene3D" id="2.40.50.40">
    <property type="match status" value="1"/>
</dbReference>
<gene>
    <name evidence="5" type="ORF">PECUL_23A032661</name>
</gene>
<evidence type="ECO:0000259" key="4">
    <source>
        <dbReference type="SMART" id="SM00199"/>
    </source>
</evidence>
<dbReference type="AlphaFoldDB" id="A0AAD1VNY4"/>